<keyword evidence="2" id="KW-0067">ATP-binding</keyword>
<dbReference type="PANTHER" id="PTHR22683:SF41">
    <property type="entry name" value="DNA TRANSLOCASE FTSK"/>
    <property type="match status" value="1"/>
</dbReference>
<accession>X1JII5</accession>
<feature type="non-terminal residue" evidence="4">
    <location>
        <position position="255"/>
    </location>
</feature>
<dbReference type="AlphaFoldDB" id="X1JII5"/>
<feature type="domain" description="FtsK" evidence="3">
    <location>
        <begin position="41"/>
        <end position="231"/>
    </location>
</feature>
<protein>
    <recommendedName>
        <fullName evidence="3">FtsK domain-containing protein</fullName>
    </recommendedName>
</protein>
<evidence type="ECO:0000256" key="1">
    <source>
        <dbReference type="ARBA" id="ARBA00022741"/>
    </source>
</evidence>
<evidence type="ECO:0000256" key="2">
    <source>
        <dbReference type="ARBA" id="ARBA00022840"/>
    </source>
</evidence>
<dbReference type="SUPFAM" id="SSF52540">
    <property type="entry name" value="P-loop containing nucleoside triphosphate hydrolases"/>
    <property type="match status" value="1"/>
</dbReference>
<organism evidence="4">
    <name type="scientific">marine sediment metagenome</name>
    <dbReference type="NCBI Taxonomy" id="412755"/>
    <lineage>
        <taxon>unclassified sequences</taxon>
        <taxon>metagenomes</taxon>
        <taxon>ecological metagenomes</taxon>
    </lineage>
</organism>
<dbReference type="EMBL" id="BARU01034957">
    <property type="protein sequence ID" value="GAH69543.1"/>
    <property type="molecule type" value="Genomic_DNA"/>
</dbReference>
<gene>
    <name evidence="4" type="ORF">S03H2_54792</name>
</gene>
<comment type="caution">
    <text evidence="4">The sequence shown here is derived from an EMBL/GenBank/DDBJ whole genome shotgun (WGS) entry which is preliminary data.</text>
</comment>
<proteinExistence type="predicted"/>
<dbReference type="GO" id="GO:0005524">
    <property type="term" value="F:ATP binding"/>
    <property type="evidence" value="ECO:0007669"/>
    <property type="project" value="UniProtKB-KW"/>
</dbReference>
<sequence length="255" mass="27973">VGIEIPNKVRAQVRLRDLISNPDFQNSASNLTFVLGRDVSGKPLYTDLAKMPHLLVAGSTGTGKTIFLNSLILSLLYQNGPGILRFIFIDPKRVEFPVYNGIPHLLTPVIFDAQKTVNALKWLISEMERRFDVLSAEKARDVASYNEIVLGNNGEVMPYIILIIDELADLMSSRGREVEAGIVRLAQMSRAVGIHLVVATQRPSVEVITGLIKANITSRVTFQVASQVDSRTVLDMAGAEKLLGLGDMLFVSAEI</sequence>
<dbReference type="SMART" id="SM00382">
    <property type="entry name" value="AAA"/>
    <property type="match status" value="1"/>
</dbReference>
<reference evidence="4" key="1">
    <citation type="journal article" date="2014" name="Front. Microbiol.">
        <title>High frequency of phylogenetically diverse reductive dehalogenase-homologous genes in deep subseafloor sedimentary metagenomes.</title>
        <authorList>
            <person name="Kawai M."/>
            <person name="Futagami T."/>
            <person name="Toyoda A."/>
            <person name="Takaki Y."/>
            <person name="Nishi S."/>
            <person name="Hori S."/>
            <person name="Arai W."/>
            <person name="Tsubouchi T."/>
            <person name="Morono Y."/>
            <person name="Uchiyama I."/>
            <person name="Ito T."/>
            <person name="Fujiyama A."/>
            <person name="Inagaki F."/>
            <person name="Takami H."/>
        </authorList>
    </citation>
    <scope>NUCLEOTIDE SEQUENCE</scope>
    <source>
        <strain evidence="4">Expedition CK06-06</strain>
    </source>
</reference>
<dbReference type="CDD" id="cd01127">
    <property type="entry name" value="TrwB_TraG_TraD_VirD4"/>
    <property type="match status" value="1"/>
</dbReference>
<dbReference type="Gene3D" id="3.40.50.300">
    <property type="entry name" value="P-loop containing nucleotide triphosphate hydrolases"/>
    <property type="match status" value="1"/>
</dbReference>
<dbReference type="InterPro" id="IPR003593">
    <property type="entry name" value="AAA+_ATPase"/>
</dbReference>
<dbReference type="InterPro" id="IPR027417">
    <property type="entry name" value="P-loop_NTPase"/>
</dbReference>
<dbReference type="InterPro" id="IPR050206">
    <property type="entry name" value="FtsK/SpoIIIE/SftA"/>
</dbReference>
<evidence type="ECO:0000259" key="3">
    <source>
        <dbReference type="PROSITE" id="PS50901"/>
    </source>
</evidence>
<feature type="non-terminal residue" evidence="4">
    <location>
        <position position="1"/>
    </location>
</feature>
<dbReference type="Pfam" id="PF01580">
    <property type="entry name" value="FtsK_SpoIIIE"/>
    <property type="match status" value="1"/>
</dbReference>
<evidence type="ECO:0000313" key="4">
    <source>
        <dbReference type="EMBL" id="GAH69543.1"/>
    </source>
</evidence>
<keyword evidence="1" id="KW-0547">Nucleotide-binding</keyword>
<dbReference type="GO" id="GO:0003677">
    <property type="term" value="F:DNA binding"/>
    <property type="evidence" value="ECO:0007669"/>
    <property type="project" value="InterPro"/>
</dbReference>
<name>X1JII5_9ZZZZ</name>
<dbReference type="PROSITE" id="PS50901">
    <property type="entry name" value="FTSK"/>
    <property type="match status" value="1"/>
</dbReference>
<dbReference type="InterPro" id="IPR002543">
    <property type="entry name" value="FtsK_dom"/>
</dbReference>
<dbReference type="PANTHER" id="PTHR22683">
    <property type="entry name" value="SPORULATION PROTEIN RELATED"/>
    <property type="match status" value="1"/>
</dbReference>